<dbReference type="RefSeq" id="XP_046590198.1">
    <property type="nucleotide sequence ID" value="XM_046734242.1"/>
</dbReference>
<evidence type="ECO:0000256" key="1">
    <source>
        <dbReference type="ARBA" id="ARBA00022679"/>
    </source>
</evidence>
<evidence type="ECO:0000313" key="8">
    <source>
        <dbReference type="RefSeq" id="XP_046590198.1"/>
    </source>
</evidence>
<dbReference type="GeneID" id="124293399"/>
<dbReference type="PANTHER" id="PTHR37984:SF5">
    <property type="entry name" value="PROTEIN NYNRIN-LIKE"/>
    <property type="match status" value="1"/>
</dbReference>
<dbReference type="Pfam" id="PF03732">
    <property type="entry name" value="Retrotrans_gag"/>
    <property type="match status" value="1"/>
</dbReference>
<gene>
    <name evidence="8" type="primary">LOC124293399</name>
</gene>
<name>A0ABM3FQ96_NEOLC</name>
<dbReference type="InterPro" id="IPR021109">
    <property type="entry name" value="Peptidase_aspartic_dom_sf"/>
</dbReference>
<protein>
    <submittedName>
        <fullName evidence="8">Uncharacterized protein LOC124293399</fullName>
    </submittedName>
</protein>
<feature type="region of interest" description="Disordered" evidence="5">
    <location>
        <begin position="46"/>
        <end position="107"/>
    </location>
</feature>
<dbReference type="InterPro" id="IPR050951">
    <property type="entry name" value="Retrovirus_Pol_polyprotein"/>
</dbReference>
<dbReference type="SUPFAM" id="SSF50630">
    <property type="entry name" value="Acid proteases"/>
    <property type="match status" value="1"/>
</dbReference>
<proteinExistence type="predicted"/>
<dbReference type="PANTHER" id="PTHR37984">
    <property type="entry name" value="PROTEIN CBG26694"/>
    <property type="match status" value="1"/>
</dbReference>
<evidence type="ECO:0000256" key="2">
    <source>
        <dbReference type="ARBA" id="ARBA00022695"/>
    </source>
</evidence>
<evidence type="ECO:0000256" key="5">
    <source>
        <dbReference type="SAM" id="MobiDB-lite"/>
    </source>
</evidence>
<feature type="region of interest" description="Disordered" evidence="5">
    <location>
        <begin position="293"/>
        <end position="336"/>
    </location>
</feature>
<keyword evidence="7" id="KW-1185">Reference proteome</keyword>
<keyword evidence="3" id="KW-0540">Nuclease</keyword>
<reference evidence="8" key="1">
    <citation type="submission" date="2025-08" db="UniProtKB">
        <authorList>
            <consortium name="RefSeq"/>
        </authorList>
    </citation>
    <scope>IDENTIFICATION</scope>
    <source>
        <tissue evidence="8">Thorax and Abdomen</tissue>
    </source>
</reference>
<evidence type="ECO:0000256" key="3">
    <source>
        <dbReference type="ARBA" id="ARBA00022722"/>
    </source>
</evidence>
<feature type="compositionally biased region" description="Polar residues" evidence="5">
    <location>
        <begin position="294"/>
        <end position="311"/>
    </location>
</feature>
<accession>A0ABM3FQ96</accession>
<keyword evidence="2" id="KW-0548">Nucleotidyltransferase</keyword>
<keyword evidence="1" id="KW-0808">Transferase</keyword>
<evidence type="ECO:0000256" key="4">
    <source>
        <dbReference type="ARBA" id="ARBA00022759"/>
    </source>
</evidence>
<keyword evidence="4" id="KW-0255">Endonuclease</keyword>
<evidence type="ECO:0000313" key="7">
    <source>
        <dbReference type="Proteomes" id="UP000829291"/>
    </source>
</evidence>
<evidence type="ECO:0000259" key="6">
    <source>
        <dbReference type="Pfam" id="PF03732"/>
    </source>
</evidence>
<feature type="domain" description="Retrotransposon gag" evidence="6">
    <location>
        <begin position="144"/>
        <end position="236"/>
    </location>
</feature>
<organism evidence="7 8">
    <name type="scientific">Neodiprion lecontei</name>
    <name type="common">Redheaded pine sawfly</name>
    <dbReference type="NCBI Taxonomy" id="441921"/>
    <lineage>
        <taxon>Eukaryota</taxon>
        <taxon>Metazoa</taxon>
        <taxon>Ecdysozoa</taxon>
        <taxon>Arthropoda</taxon>
        <taxon>Hexapoda</taxon>
        <taxon>Insecta</taxon>
        <taxon>Pterygota</taxon>
        <taxon>Neoptera</taxon>
        <taxon>Endopterygota</taxon>
        <taxon>Hymenoptera</taxon>
        <taxon>Tenthredinoidea</taxon>
        <taxon>Diprionidae</taxon>
        <taxon>Diprioninae</taxon>
        <taxon>Neodiprion</taxon>
    </lineage>
</organism>
<feature type="compositionally biased region" description="Basic and acidic residues" evidence="5">
    <location>
        <begin position="97"/>
        <end position="106"/>
    </location>
</feature>
<feature type="compositionally biased region" description="Low complexity" evidence="5">
    <location>
        <begin position="312"/>
        <end position="329"/>
    </location>
</feature>
<dbReference type="Proteomes" id="UP000829291">
    <property type="component" value="Chromosome 3"/>
</dbReference>
<dbReference type="InterPro" id="IPR005162">
    <property type="entry name" value="Retrotrans_gag_dom"/>
</dbReference>
<dbReference type="Gene3D" id="2.40.70.10">
    <property type="entry name" value="Acid Proteases"/>
    <property type="match status" value="1"/>
</dbReference>
<sequence>MSNKTGWIQNLNKGEIIQELQNRGVAFEEGENYNTLRELLRSEIKKSEKKETSEQAASSQTQVDGSESKKPIKKTTLPTQEKVANDKSSSDDTSNVDSDKDSDMGDPHFQFNLDDDWELFEDKLDFFFTAKKITEESIKIANLVTHLSDDAHALLKQLAAPKKIKDTSFAENIKLMSDHLKPKPSETMERCTFHKASQKENETIADFVARLKKLSLYCNFSNLDDALKDQFVCGIKDRNTRVKLFEEKSLTFKIACEIATTRESAEKDAASSENALDTRNAKADVFALRGARQPWQQHRGSSYQGRNQGYKNNYNGRQQQQHRNQRSSSEAWQGQRSTQKTSVVKCSCCGKGNHTREECRYRDLVCHQCNVKGHLAQVCSFTGNKFPTNTNVNLLQSENDERVEESSEYDFFKLNLTEYNEYETIVDCKTNIVNDDVPHVNVNANPKLENDAYNCAKVKSNESNALYKHTSKQNVEATPMFILLNVNGINVYFEVDSGTYATVISKRIYDQYFSNLKLHNTTSELKAYCGQPQKPLGELIDVKIVFNNVEKTLNCFVLPGPGPALIGRLWLKEFGVWPLNLPTPDKCQLYKIDNFCFENNKNIGGEKRRLESVQKLIFRTFFGRLERLESVQKIIFRTFFGRLWQLFSLFIK</sequence>
<keyword evidence="4" id="KW-0378">Hydrolase</keyword>